<protein>
    <submittedName>
        <fullName evidence="2">Uncharacterized protein</fullName>
    </submittedName>
</protein>
<feature type="compositionally biased region" description="Basic and acidic residues" evidence="1">
    <location>
        <begin position="211"/>
        <end position="239"/>
    </location>
</feature>
<organism evidence="2 5">
    <name type="scientific">Puccinia graminis f. sp. tritici</name>
    <dbReference type="NCBI Taxonomy" id="56615"/>
    <lineage>
        <taxon>Eukaryota</taxon>
        <taxon>Fungi</taxon>
        <taxon>Dikarya</taxon>
        <taxon>Basidiomycota</taxon>
        <taxon>Pucciniomycotina</taxon>
        <taxon>Pucciniomycetes</taxon>
        <taxon>Pucciniales</taxon>
        <taxon>Pucciniaceae</taxon>
        <taxon>Puccinia</taxon>
    </lineage>
</organism>
<sequence length="350" mass="35871">MHIQIHNMKAVELGREAPLQSESSGYLVSSQSVERLQGLTLKLQGEARKMMPGKTPGVPSRPTLDCSCAVYLHAWLRIGWWVSSTPKGNLLKYWPLLLCPSSSRFPFVSNCAVSSHSFTPLTYTSNTSSPLPNNTIPLSKMHSATFLIAVVGLCSYMPLTMGATSTTVGAPSPDSSSAAPTGSADQSKDGLGASDKQASKDTTTTPANTKPTKDGANPKDGSKDGSKDASKDGSKDSSTTKDPSSTDGSASSGSPAGPQMVKGDMSTGTCMCPGATPPPPSEKDGKPGPPPTDDTNTTPPKGDTGKTSTPPATTPPPTGDNNSTSSATSMSGNAAFITGFISVAVASLVV</sequence>
<evidence type="ECO:0000313" key="4">
    <source>
        <dbReference type="Proteomes" id="UP000324748"/>
    </source>
</evidence>
<dbReference type="Proteomes" id="UP000325313">
    <property type="component" value="Unassembled WGS sequence"/>
</dbReference>
<dbReference type="AlphaFoldDB" id="A0A5B0LVW4"/>
<dbReference type="EMBL" id="VSWC01000041">
    <property type="protein sequence ID" value="KAA1104375.1"/>
    <property type="molecule type" value="Genomic_DNA"/>
</dbReference>
<reference evidence="4 5" key="1">
    <citation type="submission" date="2019-05" db="EMBL/GenBank/DDBJ databases">
        <title>Emergence of the Ug99 lineage of the wheat stem rust pathogen through somatic hybridization.</title>
        <authorList>
            <person name="Li F."/>
            <person name="Upadhyaya N.M."/>
            <person name="Sperschneider J."/>
            <person name="Matny O."/>
            <person name="Nguyen-Phuc H."/>
            <person name="Mago R."/>
            <person name="Raley C."/>
            <person name="Miller M.E."/>
            <person name="Silverstein K.A.T."/>
            <person name="Henningsen E."/>
            <person name="Hirsch C.D."/>
            <person name="Visser B."/>
            <person name="Pretorius Z.A."/>
            <person name="Steffenson B.J."/>
            <person name="Schwessinger B."/>
            <person name="Dodds P.N."/>
            <person name="Figueroa M."/>
        </authorList>
    </citation>
    <scope>NUCLEOTIDE SEQUENCE [LARGE SCALE GENOMIC DNA]</scope>
    <source>
        <strain evidence="3">21-0</strain>
        <strain evidence="2 5">Ug99</strain>
    </source>
</reference>
<feature type="region of interest" description="Disordered" evidence="1">
    <location>
        <begin position="166"/>
        <end position="330"/>
    </location>
</feature>
<evidence type="ECO:0000256" key="1">
    <source>
        <dbReference type="SAM" id="MobiDB-lite"/>
    </source>
</evidence>
<dbReference type="Proteomes" id="UP000324748">
    <property type="component" value="Unassembled WGS sequence"/>
</dbReference>
<feature type="compositionally biased region" description="Polar residues" evidence="1">
    <location>
        <begin position="319"/>
        <end position="330"/>
    </location>
</feature>
<proteinExistence type="predicted"/>
<dbReference type="EMBL" id="VDEP01000505">
    <property type="protein sequence ID" value="KAA1068555.1"/>
    <property type="molecule type" value="Genomic_DNA"/>
</dbReference>
<accession>A0A5B0LVW4</accession>
<name>A0A5B0LVW4_PUCGR</name>
<keyword evidence="4" id="KW-1185">Reference proteome</keyword>
<feature type="compositionally biased region" description="Low complexity" evidence="1">
    <location>
        <begin position="200"/>
        <end position="210"/>
    </location>
</feature>
<gene>
    <name evidence="3" type="ORF">PGT21_021026</name>
    <name evidence="2" type="ORF">PGTUg99_031483</name>
</gene>
<evidence type="ECO:0000313" key="2">
    <source>
        <dbReference type="EMBL" id="KAA1068555.1"/>
    </source>
</evidence>
<comment type="caution">
    <text evidence="2">The sequence shown here is derived from an EMBL/GenBank/DDBJ whole genome shotgun (WGS) entry which is preliminary data.</text>
</comment>
<evidence type="ECO:0000313" key="5">
    <source>
        <dbReference type="Proteomes" id="UP000325313"/>
    </source>
</evidence>
<evidence type="ECO:0000313" key="3">
    <source>
        <dbReference type="EMBL" id="KAA1104375.1"/>
    </source>
</evidence>
<dbReference type="OrthoDB" id="2507807at2759"/>
<feature type="compositionally biased region" description="Low complexity" evidence="1">
    <location>
        <begin position="169"/>
        <end position="185"/>
    </location>
</feature>
<feature type="compositionally biased region" description="Low complexity" evidence="1">
    <location>
        <begin position="240"/>
        <end position="258"/>
    </location>
</feature>
<feature type="compositionally biased region" description="Low complexity" evidence="1">
    <location>
        <begin position="293"/>
        <end position="311"/>
    </location>
</feature>